<comment type="caution">
    <text evidence="8">The sequence shown here is derived from an EMBL/GenBank/DDBJ whole genome shotgun (WGS) entry which is preliminary data.</text>
</comment>
<evidence type="ECO:0000256" key="6">
    <source>
        <dbReference type="RuleBase" id="RU362042"/>
    </source>
</evidence>
<proteinExistence type="inferred from homology"/>
<keyword evidence="6" id="KW-0645">Protease</keyword>
<keyword evidence="5 6" id="KW-0378">Hydrolase</keyword>
<dbReference type="Proteomes" id="UP000232928">
    <property type="component" value="Unassembled WGS sequence"/>
</dbReference>
<evidence type="ECO:0000256" key="2">
    <source>
        <dbReference type="ARBA" id="ARBA00004401"/>
    </source>
</evidence>
<dbReference type="PANTHER" id="PTHR43390:SF1">
    <property type="entry name" value="CHLOROPLAST PROCESSING PEPTIDASE"/>
    <property type="match status" value="1"/>
</dbReference>
<dbReference type="EMBL" id="PJEG01000010">
    <property type="protein sequence ID" value="PKD15096.1"/>
    <property type="molecule type" value="Genomic_DNA"/>
</dbReference>
<feature type="domain" description="Peptidase S26" evidence="7">
    <location>
        <begin position="7"/>
        <end position="103"/>
    </location>
</feature>
<dbReference type="Gene3D" id="2.10.109.10">
    <property type="entry name" value="Umud Fragment, subunit A"/>
    <property type="match status" value="1"/>
</dbReference>
<dbReference type="GO" id="GO:0005886">
    <property type="term" value="C:plasma membrane"/>
    <property type="evidence" value="ECO:0007669"/>
    <property type="project" value="UniProtKB-SubCell"/>
</dbReference>
<dbReference type="InterPro" id="IPR019533">
    <property type="entry name" value="Peptidase_S26"/>
</dbReference>
<dbReference type="GO" id="GO:0009003">
    <property type="term" value="F:signal peptidase activity"/>
    <property type="evidence" value="ECO:0007669"/>
    <property type="project" value="UniProtKB-EC"/>
</dbReference>
<dbReference type="InterPro" id="IPR000223">
    <property type="entry name" value="Pept_S26A_signal_pept_1"/>
</dbReference>
<dbReference type="EC" id="3.4.21.89" evidence="4 6"/>
<accession>A0A2N0TK78</accession>
<evidence type="ECO:0000256" key="3">
    <source>
        <dbReference type="ARBA" id="ARBA00009370"/>
    </source>
</evidence>
<dbReference type="GO" id="GO:0004252">
    <property type="term" value="F:serine-type endopeptidase activity"/>
    <property type="evidence" value="ECO:0007669"/>
    <property type="project" value="InterPro"/>
</dbReference>
<dbReference type="NCBIfam" id="TIGR02227">
    <property type="entry name" value="sigpep_I_bact"/>
    <property type="match status" value="1"/>
</dbReference>
<evidence type="ECO:0000256" key="1">
    <source>
        <dbReference type="ARBA" id="ARBA00000677"/>
    </source>
</evidence>
<dbReference type="AlphaFoldDB" id="A0A2N0TK78"/>
<dbReference type="SUPFAM" id="SSF51306">
    <property type="entry name" value="LexA/Signal peptidase"/>
    <property type="match status" value="1"/>
</dbReference>
<organism evidence="8 9">
    <name type="scientific">Bifidobacterium longum</name>
    <dbReference type="NCBI Taxonomy" id="216816"/>
    <lineage>
        <taxon>Bacteria</taxon>
        <taxon>Bacillati</taxon>
        <taxon>Actinomycetota</taxon>
        <taxon>Actinomycetes</taxon>
        <taxon>Bifidobacteriales</taxon>
        <taxon>Bifidobacteriaceae</taxon>
        <taxon>Bifidobacterium</taxon>
    </lineage>
</organism>
<sequence>MSIIDSNRYLIKRVIGLPGDTVACKGSGEPITVNGKPIDESAYLKSGVNPSDSPFSVTVTDGNVFVLGDNRSNSRDSRYHLDDGNNGLVPYDDIQGVALFRFWPFTSIGILN</sequence>
<dbReference type="Pfam" id="PF10502">
    <property type="entry name" value="Peptidase_S26"/>
    <property type="match status" value="1"/>
</dbReference>
<dbReference type="PROSITE" id="PS00761">
    <property type="entry name" value="SPASE_I_3"/>
    <property type="match status" value="1"/>
</dbReference>
<evidence type="ECO:0000313" key="8">
    <source>
        <dbReference type="EMBL" id="PKD15096.1"/>
    </source>
</evidence>
<protein>
    <recommendedName>
        <fullName evidence="4 6">Signal peptidase I</fullName>
        <ecNumber evidence="4 6">3.4.21.89</ecNumber>
    </recommendedName>
</protein>
<evidence type="ECO:0000256" key="4">
    <source>
        <dbReference type="ARBA" id="ARBA00013208"/>
    </source>
</evidence>
<dbReference type="PANTHER" id="PTHR43390">
    <property type="entry name" value="SIGNAL PEPTIDASE I"/>
    <property type="match status" value="1"/>
</dbReference>
<dbReference type="CDD" id="cd06530">
    <property type="entry name" value="S26_SPase_I"/>
    <property type="match status" value="1"/>
</dbReference>
<dbReference type="InterPro" id="IPR036286">
    <property type="entry name" value="LexA/Signal_pep-like_sf"/>
</dbReference>
<comment type="subcellular location">
    <subcellularLocation>
        <location evidence="2">Cell membrane</location>
        <topology evidence="2">Single-pass type II membrane protein</topology>
    </subcellularLocation>
    <subcellularLocation>
        <location evidence="6">Membrane</location>
        <topology evidence="6">Single-pass type II membrane protein</topology>
    </subcellularLocation>
</comment>
<dbReference type="PRINTS" id="PR00727">
    <property type="entry name" value="LEADERPTASE"/>
</dbReference>
<gene>
    <name evidence="8" type="ORF">APC1461_0968</name>
</gene>
<comment type="catalytic activity">
    <reaction evidence="1 6">
        <text>Cleavage of hydrophobic, N-terminal signal or leader sequences from secreted and periplasmic proteins.</text>
        <dbReference type="EC" id="3.4.21.89"/>
    </reaction>
</comment>
<evidence type="ECO:0000313" key="9">
    <source>
        <dbReference type="Proteomes" id="UP000232928"/>
    </source>
</evidence>
<dbReference type="InterPro" id="IPR019758">
    <property type="entry name" value="Pept_S26A_signal_pept_1_CS"/>
</dbReference>
<name>A0A2N0TK78_BIFLN</name>
<evidence type="ECO:0000256" key="5">
    <source>
        <dbReference type="ARBA" id="ARBA00022801"/>
    </source>
</evidence>
<comment type="similarity">
    <text evidence="3 6">Belongs to the peptidase S26 family.</text>
</comment>
<dbReference type="GO" id="GO:0006465">
    <property type="term" value="P:signal peptide processing"/>
    <property type="evidence" value="ECO:0007669"/>
    <property type="project" value="InterPro"/>
</dbReference>
<reference evidence="8 9" key="1">
    <citation type="submission" date="2017-12" db="EMBL/GenBank/DDBJ databases">
        <title>Bifidobacterium longum APC/DPC strains.</title>
        <authorList>
            <person name="Arboleya S."/>
        </authorList>
    </citation>
    <scope>NUCLEOTIDE SEQUENCE [LARGE SCALE GENOMIC DNA]</scope>
    <source>
        <strain evidence="8 9">APC1461</strain>
    </source>
</reference>
<evidence type="ECO:0000259" key="7">
    <source>
        <dbReference type="Pfam" id="PF10502"/>
    </source>
</evidence>